<evidence type="ECO:0008006" key="6">
    <source>
        <dbReference type="Google" id="ProtNLM"/>
    </source>
</evidence>
<evidence type="ECO:0000256" key="1">
    <source>
        <dbReference type="SAM" id="MobiDB-lite"/>
    </source>
</evidence>
<accession>A0A7G3GDA8</accession>
<keyword evidence="2" id="KW-1133">Transmembrane helix</keyword>
<dbReference type="AlphaFoldDB" id="A0A7G3GDA8"/>
<feature type="region of interest" description="Disordered" evidence="1">
    <location>
        <begin position="378"/>
        <end position="446"/>
    </location>
</feature>
<feature type="chain" id="PRO_5028991416" description="Neisseria meningitidis TspB protein" evidence="3">
    <location>
        <begin position="26"/>
        <end position="520"/>
    </location>
</feature>
<organism evidence="4 5">
    <name type="scientific">Iodobacter fluviatilis</name>
    <dbReference type="NCBI Taxonomy" id="537"/>
    <lineage>
        <taxon>Bacteria</taxon>
        <taxon>Pseudomonadati</taxon>
        <taxon>Pseudomonadota</taxon>
        <taxon>Betaproteobacteria</taxon>
        <taxon>Neisseriales</taxon>
        <taxon>Chitinibacteraceae</taxon>
        <taxon>Iodobacter</taxon>
    </lineage>
</organism>
<evidence type="ECO:0000256" key="2">
    <source>
        <dbReference type="SAM" id="Phobius"/>
    </source>
</evidence>
<gene>
    <name evidence="4" type="ORF">C1H71_20000</name>
</gene>
<feature type="signal peptide" evidence="3">
    <location>
        <begin position="1"/>
        <end position="25"/>
    </location>
</feature>
<keyword evidence="2" id="KW-0472">Membrane</keyword>
<evidence type="ECO:0000256" key="3">
    <source>
        <dbReference type="SAM" id="SignalP"/>
    </source>
</evidence>
<feature type="transmembrane region" description="Helical" evidence="2">
    <location>
        <begin position="501"/>
        <end position="518"/>
    </location>
</feature>
<name>A0A7G3GDA8_9NEIS</name>
<dbReference type="KEGG" id="ifl:C1H71_20000"/>
<keyword evidence="3" id="KW-0732">Signal</keyword>
<proteinExistence type="predicted"/>
<evidence type="ECO:0000313" key="4">
    <source>
        <dbReference type="EMBL" id="QBC45580.1"/>
    </source>
</evidence>
<evidence type="ECO:0000313" key="5">
    <source>
        <dbReference type="Proteomes" id="UP000515917"/>
    </source>
</evidence>
<keyword evidence="2" id="KW-0812">Transmembrane</keyword>
<dbReference type="EMBL" id="CP025781">
    <property type="protein sequence ID" value="QBC45580.1"/>
    <property type="molecule type" value="Genomic_DNA"/>
</dbReference>
<dbReference type="Proteomes" id="UP000515917">
    <property type="component" value="Chromosome"/>
</dbReference>
<dbReference type="RefSeq" id="WP_130108076.1">
    <property type="nucleotide sequence ID" value="NZ_CP025781.1"/>
</dbReference>
<sequence>MKLWKRALLCLCLISMLLQQVSANAVLAPIENYVVNRAVAGIVANRIAAAEGIAANDAVWLAKAANEPVFAATMAGISKQMTAVNVASTVAAGALAIAGAPVWLTIAAGLGITALGAYYFTNDSLQKVSINQSGPVVVIQTESTPVKPAYTPPASSGTNTSFGAMALASGLMVYRGSCSYGGDCLSFPPAPTDYWVDAPFVMTNGDFVVIAYTLSEVSRFMKADTKRISDGGGYDGYSGRKITKSFNSAFFLPRSGGGQDLFGSYTVSTTPPPVKNASGVEVVGMPVITTETKQLLDWSVGTKAPVPQTFSNLTDAYSALTDAQKAIPVPSSQLAKLTDEAWLRAAQDPNYKGLPYSVTQPITTADVATWQAANPSAMPTLGDMLRPAQNPVTDPNGVPILPTANSSSNPIPNPNPNTNPNTNPSGRPDLGPDPNVPDPTLEDTPDAATILSPLTSLFPELRSYQAPSHESQCPKPTFDLFGRSIVMDTQCTIAEQFRSELAAVMLVVWLLVGLFILLSA</sequence>
<keyword evidence="5" id="KW-1185">Reference proteome</keyword>
<protein>
    <recommendedName>
        <fullName evidence="6">Neisseria meningitidis TspB protein</fullName>
    </recommendedName>
</protein>
<reference evidence="4 5" key="1">
    <citation type="submission" date="2018-01" db="EMBL/GenBank/DDBJ databases">
        <title>Genome sequence of Iodobacter sp. strain PCH194 isolated from Indian Trans-Himalaya.</title>
        <authorList>
            <person name="Kumar V."/>
            <person name="Thakur V."/>
            <person name="Kumar S."/>
            <person name="Singh D."/>
        </authorList>
    </citation>
    <scope>NUCLEOTIDE SEQUENCE [LARGE SCALE GENOMIC DNA]</scope>
    <source>
        <strain evidence="4 5">PCH194</strain>
    </source>
</reference>